<dbReference type="Proteomes" id="UP000199126">
    <property type="component" value="Unassembled WGS sequence"/>
</dbReference>
<evidence type="ECO:0008006" key="4">
    <source>
        <dbReference type="Google" id="ProtNLM"/>
    </source>
</evidence>
<sequence length="183" mass="18317">MLVASVAHIEGERMSSVHVTQPRVWVAAVLAGLVGGVGMGIVLHSTTNAMPLLGALYGQPTVVGGWLAHLFNSVVFALAFAAAVTLTPLRDYARSVATCAGLGVGYGALLGVVTGGLVLPVALNLVGATALPVPLWPVPGGSFAFGIFLAIGHLVYGLGLGAAFGVALAVLPTGAETETIAEH</sequence>
<protein>
    <recommendedName>
        <fullName evidence="4">Histidine kinase</fullName>
    </recommendedName>
</protein>
<evidence type="ECO:0000313" key="3">
    <source>
        <dbReference type="Proteomes" id="UP000199126"/>
    </source>
</evidence>
<evidence type="ECO:0000313" key="2">
    <source>
        <dbReference type="EMBL" id="SEP23709.1"/>
    </source>
</evidence>
<dbReference type="AlphaFoldDB" id="A0A1H8W7Y6"/>
<keyword evidence="3" id="KW-1185">Reference proteome</keyword>
<keyword evidence="1" id="KW-1133">Transmembrane helix</keyword>
<keyword evidence="1" id="KW-0472">Membrane</keyword>
<keyword evidence="1" id="KW-0812">Transmembrane</keyword>
<name>A0A1H8W7Y6_9EURY</name>
<feature type="transmembrane region" description="Helical" evidence="1">
    <location>
        <begin position="24"/>
        <end position="46"/>
    </location>
</feature>
<accession>A0A1H8W7Y6</accession>
<organism evidence="2 3">
    <name type="scientific">Halogranum amylolyticum</name>
    <dbReference type="NCBI Taxonomy" id="660520"/>
    <lineage>
        <taxon>Archaea</taxon>
        <taxon>Methanobacteriati</taxon>
        <taxon>Methanobacteriota</taxon>
        <taxon>Stenosarchaea group</taxon>
        <taxon>Halobacteria</taxon>
        <taxon>Halobacteriales</taxon>
        <taxon>Haloferacaceae</taxon>
    </lineage>
</organism>
<feature type="transmembrane region" description="Helical" evidence="1">
    <location>
        <begin position="143"/>
        <end position="171"/>
    </location>
</feature>
<dbReference type="EMBL" id="FODV01000025">
    <property type="protein sequence ID" value="SEP23709.1"/>
    <property type="molecule type" value="Genomic_DNA"/>
</dbReference>
<gene>
    <name evidence="2" type="ORF">SAMN04487948_1258</name>
</gene>
<evidence type="ECO:0000256" key="1">
    <source>
        <dbReference type="SAM" id="Phobius"/>
    </source>
</evidence>
<reference evidence="3" key="1">
    <citation type="submission" date="2016-10" db="EMBL/GenBank/DDBJ databases">
        <authorList>
            <person name="Varghese N."/>
            <person name="Submissions S."/>
        </authorList>
    </citation>
    <scope>NUCLEOTIDE SEQUENCE [LARGE SCALE GENOMIC DNA]</scope>
    <source>
        <strain evidence="3">CGMCC 1.10121</strain>
    </source>
</reference>
<proteinExistence type="predicted"/>
<feature type="transmembrane region" description="Helical" evidence="1">
    <location>
        <begin position="99"/>
        <end position="123"/>
    </location>
</feature>
<feature type="transmembrane region" description="Helical" evidence="1">
    <location>
        <begin position="66"/>
        <end position="87"/>
    </location>
</feature>